<accession>A0A8J6J4C1</accession>
<evidence type="ECO:0000256" key="3">
    <source>
        <dbReference type="ARBA" id="ARBA00022603"/>
    </source>
</evidence>
<evidence type="ECO:0000256" key="2">
    <source>
        <dbReference type="ARBA" id="ARBA00011900"/>
    </source>
</evidence>
<comment type="caution">
    <text evidence="10">The sequence shown here is derived from an EMBL/GenBank/DDBJ whole genome shotgun (WGS) entry which is preliminary data.</text>
</comment>
<dbReference type="InterPro" id="IPR004546">
    <property type="entry name" value="Restrct_endonuc_T1M"/>
</dbReference>
<dbReference type="Proteomes" id="UP000602260">
    <property type="component" value="Unassembled WGS sequence"/>
</dbReference>
<dbReference type="GO" id="GO:0009307">
    <property type="term" value="P:DNA restriction-modification system"/>
    <property type="evidence" value="ECO:0007669"/>
    <property type="project" value="UniProtKB-KW"/>
</dbReference>
<dbReference type="Pfam" id="PF12161">
    <property type="entry name" value="HsdM_N"/>
    <property type="match status" value="1"/>
</dbReference>
<evidence type="ECO:0000256" key="1">
    <source>
        <dbReference type="ARBA" id="ARBA00006594"/>
    </source>
</evidence>
<dbReference type="PROSITE" id="PS00092">
    <property type="entry name" value="N6_MTASE"/>
    <property type="match status" value="1"/>
</dbReference>
<dbReference type="Pfam" id="PF02384">
    <property type="entry name" value="N6_Mtase"/>
    <property type="match status" value="1"/>
</dbReference>
<dbReference type="AlphaFoldDB" id="A0A8J6J4C1"/>
<dbReference type="GO" id="GO:0032259">
    <property type="term" value="P:methylation"/>
    <property type="evidence" value="ECO:0007669"/>
    <property type="project" value="UniProtKB-KW"/>
</dbReference>
<protein>
    <recommendedName>
        <fullName evidence="2">site-specific DNA-methyltransferase (adenine-specific)</fullName>
        <ecNumber evidence="2">2.1.1.72</ecNumber>
    </recommendedName>
</protein>
<evidence type="ECO:0000256" key="7">
    <source>
        <dbReference type="ARBA" id="ARBA00047942"/>
    </source>
</evidence>
<evidence type="ECO:0000313" key="11">
    <source>
        <dbReference type="Proteomes" id="UP000602260"/>
    </source>
</evidence>
<dbReference type="GO" id="GO:0003677">
    <property type="term" value="F:DNA binding"/>
    <property type="evidence" value="ECO:0007669"/>
    <property type="project" value="InterPro"/>
</dbReference>
<proteinExistence type="inferred from homology"/>
<evidence type="ECO:0000313" key="10">
    <source>
        <dbReference type="EMBL" id="MBC5716902.1"/>
    </source>
</evidence>
<evidence type="ECO:0000256" key="5">
    <source>
        <dbReference type="ARBA" id="ARBA00022691"/>
    </source>
</evidence>
<evidence type="ECO:0000259" key="9">
    <source>
        <dbReference type="Pfam" id="PF12161"/>
    </source>
</evidence>
<dbReference type="PRINTS" id="PR00507">
    <property type="entry name" value="N12N6MTFRASE"/>
</dbReference>
<keyword evidence="6" id="KW-0680">Restriction system</keyword>
<name>A0A8J6J4C1_9FIRM</name>
<evidence type="ECO:0000256" key="4">
    <source>
        <dbReference type="ARBA" id="ARBA00022679"/>
    </source>
</evidence>
<dbReference type="InterPro" id="IPR022749">
    <property type="entry name" value="D12N6_MeTrfase_N"/>
</dbReference>
<dbReference type="SUPFAM" id="SSF53335">
    <property type="entry name" value="S-adenosyl-L-methionine-dependent methyltransferases"/>
    <property type="match status" value="1"/>
</dbReference>
<dbReference type="Gene3D" id="1.20.1260.30">
    <property type="match status" value="1"/>
</dbReference>
<dbReference type="InterPro" id="IPR051537">
    <property type="entry name" value="DNA_Adenine_Mtase"/>
</dbReference>
<dbReference type="GO" id="GO:0009007">
    <property type="term" value="F:site-specific DNA-methyltransferase (adenine-specific) activity"/>
    <property type="evidence" value="ECO:0007669"/>
    <property type="project" value="UniProtKB-EC"/>
</dbReference>
<reference evidence="10" key="1">
    <citation type="submission" date="2020-08" db="EMBL/GenBank/DDBJ databases">
        <title>Genome public.</title>
        <authorList>
            <person name="Liu C."/>
            <person name="Sun Q."/>
        </authorList>
    </citation>
    <scope>NUCLEOTIDE SEQUENCE</scope>
    <source>
        <strain evidence="10">BX5</strain>
    </source>
</reference>
<keyword evidence="11" id="KW-1185">Reference proteome</keyword>
<organism evidence="10 11">
    <name type="scientific">Flintibacter faecis</name>
    <dbReference type="NCBI Taxonomy" id="2763047"/>
    <lineage>
        <taxon>Bacteria</taxon>
        <taxon>Bacillati</taxon>
        <taxon>Bacillota</taxon>
        <taxon>Clostridia</taxon>
        <taxon>Eubacteriales</taxon>
        <taxon>Flintibacter</taxon>
    </lineage>
</organism>
<dbReference type="NCBIfam" id="TIGR00497">
    <property type="entry name" value="hsdM"/>
    <property type="match status" value="1"/>
</dbReference>
<dbReference type="InterPro" id="IPR003356">
    <property type="entry name" value="DNA_methylase_A-5"/>
</dbReference>
<feature type="domain" description="DNA methylase adenine-specific" evidence="8">
    <location>
        <begin position="161"/>
        <end position="480"/>
    </location>
</feature>
<dbReference type="PANTHER" id="PTHR42933:SF1">
    <property type="entry name" value="SITE-SPECIFIC DNA-METHYLTRANSFERASE (ADENINE-SPECIFIC)"/>
    <property type="match status" value="1"/>
</dbReference>
<feature type="domain" description="N6 adenine-specific DNA methyltransferase N-terminal" evidence="9">
    <location>
        <begin position="6"/>
        <end position="121"/>
    </location>
</feature>
<keyword evidence="4 10" id="KW-0808">Transferase</keyword>
<comment type="catalytic activity">
    <reaction evidence="7">
        <text>a 2'-deoxyadenosine in DNA + S-adenosyl-L-methionine = an N(6)-methyl-2'-deoxyadenosine in DNA + S-adenosyl-L-homocysteine + H(+)</text>
        <dbReference type="Rhea" id="RHEA:15197"/>
        <dbReference type="Rhea" id="RHEA-COMP:12418"/>
        <dbReference type="Rhea" id="RHEA-COMP:12419"/>
        <dbReference type="ChEBI" id="CHEBI:15378"/>
        <dbReference type="ChEBI" id="CHEBI:57856"/>
        <dbReference type="ChEBI" id="CHEBI:59789"/>
        <dbReference type="ChEBI" id="CHEBI:90615"/>
        <dbReference type="ChEBI" id="CHEBI:90616"/>
        <dbReference type="EC" id="2.1.1.72"/>
    </reaction>
</comment>
<evidence type="ECO:0000256" key="6">
    <source>
        <dbReference type="ARBA" id="ARBA00022747"/>
    </source>
</evidence>
<dbReference type="RefSeq" id="WP_186878230.1">
    <property type="nucleotide sequence ID" value="NZ_JACOPN010000003.1"/>
</dbReference>
<keyword evidence="3 10" id="KW-0489">Methyltransferase</keyword>
<dbReference type="InterPro" id="IPR029063">
    <property type="entry name" value="SAM-dependent_MTases_sf"/>
</dbReference>
<dbReference type="InterPro" id="IPR002052">
    <property type="entry name" value="DNA_methylase_N6_adenine_CS"/>
</dbReference>
<dbReference type="PANTHER" id="PTHR42933">
    <property type="entry name" value="SLR6095 PROTEIN"/>
    <property type="match status" value="1"/>
</dbReference>
<dbReference type="EC" id="2.1.1.72" evidence="2"/>
<gene>
    <name evidence="10" type="ORF">H8S55_06185</name>
</gene>
<evidence type="ECO:0000259" key="8">
    <source>
        <dbReference type="Pfam" id="PF02384"/>
    </source>
</evidence>
<keyword evidence="5" id="KW-0949">S-adenosyl-L-methionine</keyword>
<comment type="similarity">
    <text evidence="1">Belongs to the N(4)/N(6)-methyltransferase family.</text>
</comment>
<sequence>MNKQQLAQKIWASANQMRSKIEANEYKDYILGFIFYKYLSDKEVKFLKENDYDNELLKTVSEEDAETVEWIQKNIGYFIAYKDLFSTWLTMGKDFDVSNVRDALSAFSRLISNSHKRVFEKVFDTLQTGLSKLGDSSGSQTKAISGLLTLIKDIPMDGKQDYDVLGFIYEYLISNFAANAGKKAGEFYTPHEVSLLMSEIVASHLKGKSEIKIYDPTSGSGSLLINIGQSVAKYMSDDNNIQYYAQELKENTYNLTRMNLVMRGIDPANIITRNGDTLEEDWPYFDENDPVNTYNPLYVDAVVSNPPYSQAWDPSNKEGDPRYARFGLAPKGKADYAFLLHDLFHIKPDGIMTIVLPHGVLFRGGEEGEIRKNLIENNHIDAIIGLPANIFFGTGIPTIIMVLRQKRENTDVLIIDASKGFIKEGKNNKLRASDIKRIADTFIKRESVPKFSRVVSREEIRSNDYNLNIPRYVDSSEAAEHWDVYASMFGGIPTAEIEELGEFWTAFPALKKALFTESGIPYVNVSVDDIKSAIKSHPDVVGFEDAFNAAFSTFPAFLKEELIDRMESIEISKAETVLSADIFERLKDIPLIDKYAAFQLLDDDWTGISIDLEVLQTEGFSATKEVDPNLVIKKKDGKDQEVQEGWVGHIIPFDLVQATLLSAETDELHGLESRLAEIPSEYESILDEMTEEDKESCNDVLTDEGDAFVPKEVSKKIKELKKDRSPESVALCTLLEKVESLVKSEKEIKAQIKAKSVALQAKTKDTIENLSDEQALDLLKKKWIAPLIESIHKLPDTVIDSLVSKIQALQNKYATTFFEVEQQISETEATLSGMIDDLEGNEFDMLGLGELKKLLGGSAE</sequence>
<dbReference type="GO" id="GO:0008170">
    <property type="term" value="F:N-methyltransferase activity"/>
    <property type="evidence" value="ECO:0007669"/>
    <property type="project" value="InterPro"/>
</dbReference>
<dbReference type="Gene3D" id="3.40.50.150">
    <property type="entry name" value="Vaccinia Virus protein VP39"/>
    <property type="match status" value="1"/>
</dbReference>
<dbReference type="EMBL" id="JACOPN010000003">
    <property type="protein sequence ID" value="MBC5716902.1"/>
    <property type="molecule type" value="Genomic_DNA"/>
</dbReference>
<dbReference type="InterPro" id="IPR038333">
    <property type="entry name" value="T1MK-like_N_sf"/>
</dbReference>